<gene>
    <name evidence="2" type="ORF">ACFQET_00960</name>
</gene>
<reference evidence="3" key="1">
    <citation type="journal article" date="2019" name="Int. J. Syst. Evol. Microbiol.">
        <title>The Global Catalogue of Microorganisms (GCM) 10K type strain sequencing project: providing services to taxonomists for standard genome sequencing and annotation.</title>
        <authorList>
            <consortium name="The Broad Institute Genomics Platform"/>
            <consortium name="The Broad Institute Genome Sequencing Center for Infectious Disease"/>
            <person name="Wu L."/>
            <person name="Ma J."/>
        </authorList>
    </citation>
    <scope>NUCLEOTIDE SEQUENCE [LARGE SCALE GENOMIC DNA]</scope>
    <source>
        <strain evidence="3">CCM 8907</strain>
    </source>
</reference>
<organism evidence="2 3">
    <name type="scientific">Levilactobacillus tangyuanensis</name>
    <dbReference type="NCBI Taxonomy" id="2486021"/>
    <lineage>
        <taxon>Bacteria</taxon>
        <taxon>Bacillati</taxon>
        <taxon>Bacillota</taxon>
        <taxon>Bacilli</taxon>
        <taxon>Lactobacillales</taxon>
        <taxon>Lactobacillaceae</taxon>
        <taxon>Levilactobacillus</taxon>
    </lineage>
</organism>
<protein>
    <submittedName>
        <fullName evidence="2">DUF4097 family beta strand repeat-containing protein</fullName>
    </submittedName>
</protein>
<dbReference type="InterPro" id="IPR025164">
    <property type="entry name" value="Toastrack_DUF4097"/>
</dbReference>
<dbReference type="Pfam" id="PF13349">
    <property type="entry name" value="DUF4097"/>
    <property type="match status" value="1"/>
</dbReference>
<dbReference type="Proteomes" id="UP001596191">
    <property type="component" value="Unassembled WGS sequence"/>
</dbReference>
<proteinExistence type="predicted"/>
<dbReference type="EMBL" id="JBHSSJ010000001">
    <property type="protein sequence ID" value="MFC6274084.1"/>
    <property type="molecule type" value="Genomic_DNA"/>
</dbReference>
<comment type="caution">
    <text evidence="2">The sequence shown here is derived from an EMBL/GenBank/DDBJ whole genome shotgun (WGS) entry which is preliminary data.</text>
</comment>
<evidence type="ECO:0000313" key="2">
    <source>
        <dbReference type="EMBL" id="MFC6274084.1"/>
    </source>
</evidence>
<dbReference type="RefSeq" id="WP_125638329.1">
    <property type="nucleotide sequence ID" value="NZ_JBHSSJ010000001.1"/>
</dbReference>
<evidence type="ECO:0000259" key="1">
    <source>
        <dbReference type="Pfam" id="PF13349"/>
    </source>
</evidence>
<accession>A0ABW1TM89</accession>
<feature type="domain" description="DUF4097" evidence="1">
    <location>
        <begin position="56"/>
        <end position="319"/>
    </location>
</feature>
<sequence length="321" mass="33790">MRHRRRVSLTLIVLGVILGGLGWWHHGGQAVAWDHEAHALRVARSVSRHVRPVAYQNIEIASPVPVTVKSGNTNQVTVRYLKGTKTRPHVVVDGSALKITGGQVKAKTATLLGGKASVGAAVANPSGVLVTVPKDTQLDRVNVAAKSGSVSLQGIKANRVTVADSADLTLQGLTVAKQLQVHSTTGDVWLDDVRAGQLAVQTLQGDIGLTNVQSSSANTVLSSTDGDVSVAGAKLKISTIKAVKGDVRLTDNQVAGKLSVTTQSGDVRARIRRSTGVDIATIKGYVKVNDQSRSHKTRWHTDATNQLGIKTASGDVTITNK</sequence>
<keyword evidence="3" id="KW-1185">Reference proteome</keyword>
<evidence type="ECO:0000313" key="3">
    <source>
        <dbReference type="Proteomes" id="UP001596191"/>
    </source>
</evidence>
<name>A0ABW1TM89_9LACO</name>